<keyword evidence="2" id="KW-0812">Transmembrane</keyword>
<evidence type="ECO:0000256" key="2">
    <source>
        <dbReference type="SAM" id="Phobius"/>
    </source>
</evidence>
<feature type="transmembrane region" description="Helical" evidence="2">
    <location>
        <begin position="228"/>
        <end position="248"/>
    </location>
</feature>
<organism evidence="4 5">
    <name type="scientific">Stutzerimonas tarimensis</name>
    <dbReference type="NCBI Taxonomy" id="1507735"/>
    <lineage>
        <taxon>Bacteria</taxon>
        <taxon>Pseudomonadati</taxon>
        <taxon>Pseudomonadota</taxon>
        <taxon>Gammaproteobacteria</taxon>
        <taxon>Pseudomonadales</taxon>
        <taxon>Pseudomonadaceae</taxon>
        <taxon>Stutzerimonas</taxon>
    </lineage>
</organism>
<evidence type="ECO:0000313" key="4">
    <source>
        <dbReference type="EMBL" id="MFC3607152.1"/>
    </source>
</evidence>
<dbReference type="EMBL" id="JBHRXZ010000015">
    <property type="protein sequence ID" value="MFC3607152.1"/>
    <property type="molecule type" value="Genomic_DNA"/>
</dbReference>
<keyword evidence="5" id="KW-1185">Reference proteome</keyword>
<keyword evidence="2" id="KW-1133">Transmembrane helix</keyword>
<evidence type="ECO:0000256" key="1">
    <source>
        <dbReference type="SAM" id="MobiDB-lite"/>
    </source>
</evidence>
<dbReference type="Proteomes" id="UP001595630">
    <property type="component" value="Unassembled WGS sequence"/>
</dbReference>
<reference evidence="5" key="1">
    <citation type="journal article" date="2019" name="Int. J. Syst. Evol. Microbiol.">
        <title>The Global Catalogue of Microorganisms (GCM) 10K type strain sequencing project: providing services to taxonomists for standard genome sequencing and annotation.</title>
        <authorList>
            <consortium name="The Broad Institute Genomics Platform"/>
            <consortium name="The Broad Institute Genome Sequencing Center for Infectious Disease"/>
            <person name="Wu L."/>
            <person name="Ma J."/>
        </authorList>
    </citation>
    <scope>NUCLEOTIDE SEQUENCE [LARGE SCALE GENOMIC DNA]</scope>
    <source>
        <strain evidence="5">KCTC 42447</strain>
    </source>
</reference>
<dbReference type="Pfam" id="PF13717">
    <property type="entry name" value="Zn_ribbon_4"/>
    <property type="match status" value="1"/>
</dbReference>
<gene>
    <name evidence="4" type="ORF">ACFOMF_05085</name>
</gene>
<name>A0ABV7T2L7_9GAMM</name>
<dbReference type="Pfam" id="PF11906">
    <property type="entry name" value="DUF3426"/>
    <property type="match status" value="1"/>
</dbReference>
<keyword evidence="2" id="KW-0472">Membrane</keyword>
<proteinExistence type="predicted"/>
<feature type="region of interest" description="Disordered" evidence="1">
    <location>
        <begin position="105"/>
        <end position="159"/>
    </location>
</feature>
<dbReference type="NCBIfam" id="TIGR02098">
    <property type="entry name" value="MJ0042_CXXC"/>
    <property type="match status" value="1"/>
</dbReference>
<sequence length="382" mass="42432">MTSFITECPHCSTRFRITPSQLDAARGVVRCGACMTMFDASRHLSDTPPPASPEPPKLVDPVEKPALLKQDDTLWIHDDLDLESMDLDEELSRLIREELRLSQRQLQDAEQEDSQPSAASAADVSLSAVRDEEEPELPAFTSIESDQPLPPGPPKASPRPLLIAQAASAEKPRRHEPSLSIAATPNELEALLDSRPEPTFSGATSDLDEEPLQLPAHPRQRSRWGSRLGWAALCLLALFLLLAQFSWYNFDALARQEQYRPWFERVCPLLGCEVPARVDIEQIRSSNLVVRSHPDFTGALVVDAILYNRAPFPQPFPLLEMRFSDVNGTLIASRRFRPSEYLAGELAGHAQMPPQTPIHISLDILDPGASAVNYSLNFHSPD</sequence>
<feature type="compositionally biased region" description="Pro residues" evidence="1">
    <location>
        <begin position="148"/>
        <end position="157"/>
    </location>
</feature>
<dbReference type="InterPro" id="IPR021834">
    <property type="entry name" value="DUF3426"/>
</dbReference>
<feature type="domain" description="Zinc finger/thioredoxin putative" evidence="3">
    <location>
        <begin position="5"/>
        <end position="38"/>
    </location>
</feature>
<comment type="caution">
    <text evidence="4">The sequence shown here is derived from an EMBL/GenBank/DDBJ whole genome shotgun (WGS) entry which is preliminary data.</text>
</comment>
<evidence type="ECO:0000313" key="5">
    <source>
        <dbReference type="Proteomes" id="UP001595630"/>
    </source>
</evidence>
<protein>
    <submittedName>
        <fullName evidence="4">DUF3426 domain-containing protein</fullName>
    </submittedName>
</protein>
<accession>A0ABV7T2L7</accession>
<feature type="compositionally biased region" description="Low complexity" evidence="1">
    <location>
        <begin position="117"/>
        <end position="128"/>
    </location>
</feature>
<evidence type="ECO:0000259" key="3">
    <source>
        <dbReference type="Pfam" id="PF13717"/>
    </source>
</evidence>
<dbReference type="RefSeq" id="WP_386361867.1">
    <property type="nucleotide sequence ID" value="NZ_JBHRXZ010000015.1"/>
</dbReference>
<dbReference type="InterPro" id="IPR011723">
    <property type="entry name" value="Znf/thioredoxin_put"/>
</dbReference>